<protein>
    <submittedName>
        <fullName evidence="2">Uncharacterized protein</fullName>
    </submittedName>
</protein>
<evidence type="ECO:0000313" key="2">
    <source>
        <dbReference type="EMBL" id="RNJ55324.1"/>
    </source>
</evidence>
<sequence length="468" mass="51176">MAHTAAALPKEVILNGPDGAYTYTLSRIDFPVPKLEGKGKAKVGLKRGREPAGHGVQGAAGHKGKQRQREASASSEDERHGVSKRPRQQRRQQQQQPTENVKARQPAKGSLDVRQPAKGNLVRQPAKGNLHMQPPAKGPVRKMVPTRTETHPGPTKTQLPVAKTQLLPAKPLARPTQPRRHDSERPLPSARPPPTRPPPGRPGSSAGPSASPSAGPSAGPSAAAARSPSLSQAPCDHYSISSDASTPSRDLPPPKDEILRVKGQIYRKPQDFCNNQKIACLDIFHEASLACRRATPNQAQERAFLHGLFENGWRSELEPPAAPKLARRQVTRTRREIGIIKEDVLPTQKGKAQSDVRRKGASVFARIRVSDDGRLAWGYSDANNRPVRCQHVAWGTEEEGARAYEEAIAAWDRAEVERVTGFNMELAVYLARLWTAHWTRCGYPTRVPVRHGGAGFAALVSMAELVRR</sequence>
<dbReference type="RefSeq" id="XP_028493482.1">
    <property type="nucleotide sequence ID" value="XM_028642839.1"/>
</dbReference>
<organism evidence="2 3">
    <name type="scientific">Verticillium nonalfalfae</name>
    <dbReference type="NCBI Taxonomy" id="1051616"/>
    <lineage>
        <taxon>Eukaryota</taxon>
        <taxon>Fungi</taxon>
        <taxon>Dikarya</taxon>
        <taxon>Ascomycota</taxon>
        <taxon>Pezizomycotina</taxon>
        <taxon>Sordariomycetes</taxon>
        <taxon>Hypocreomycetidae</taxon>
        <taxon>Glomerellales</taxon>
        <taxon>Plectosphaerellaceae</taxon>
        <taxon>Verticillium</taxon>
    </lineage>
</organism>
<gene>
    <name evidence="2" type="ORF">D7B24_008754</name>
</gene>
<feature type="compositionally biased region" description="Pro residues" evidence="1">
    <location>
        <begin position="189"/>
        <end position="201"/>
    </location>
</feature>
<name>A0A3M9Y4U8_9PEZI</name>
<evidence type="ECO:0000313" key="3">
    <source>
        <dbReference type="Proteomes" id="UP000267145"/>
    </source>
</evidence>
<dbReference type="AlphaFoldDB" id="A0A3M9Y4U8"/>
<accession>A0A3M9Y4U8</accession>
<feature type="compositionally biased region" description="Polar residues" evidence="1">
    <location>
        <begin position="239"/>
        <end position="248"/>
    </location>
</feature>
<comment type="caution">
    <text evidence="2">The sequence shown here is derived from an EMBL/GenBank/DDBJ whole genome shotgun (WGS) entry which is preliminary data.</text>
</comment>
<feature type="region of interest" description="Disordered" evidence="1">
    <location>
        <begin position="27"/>
        <end position="256"/>
    </location>
</feature>
<evidence type="ECO:0000256" key="1">
    <source>
        <dbReference type="SAM" id="MobiDB-lite"/>
    </source>
</evidence>
<dbReference type="EMBL" id="RBVV01000080">
    <property type="protein sequence ID" value="RNJ55324.1"/>
    <property type="molecule type" value="Genomic_DNA"/>
</dbReference>
<keyword evidence="3" id="KW-1185">Reference proteome</keyword>
<proteinExistence type="predicted"/>
<reference evidence="2 3" key="1">
    <citation type="submission" date="2018-10" db="EMBL/GenBank/DDBJ databases">
        <title>Genome sequence of Verticillium nonalfalfae VnAa140.</title>
        <authorList>
            <person name="Stajich J.E."/>
            <person name="Kasson M.T."/>
        </authorList>
    </citation>
    <scope>NUCLEOTIDE SEQUENCE [LARGE SCALE GENOMIC DNA]</scope>
    <source>
        <strain evidence="2 3">VnAa140</strain>
    </source>
</reference>
<dbReference type="Proteomes" id="UP000267145">
    <property type="component" value="Unassembled WGS sequence"/>
</dbReference>
<feature type="compositionally biased region" description="Low complexity" evidence="1">
    <location>
        <begin position="202"/>
        <end position="234"/>
    </location>
</feature>
<dbReference type="GeneID" id="39612443"/>